<reference evidence="3" key="1">
    <citation type="submission" date="2016-10" db="EMBL/GenBank/DDBJ databases">
        <authorList>
            <person name="Varghese N."/>
            <person name="Submissions S."/>
        </authorList>
    </citation>
    <scope>NUCLEOTIDE SEQUENCE [LARGE SCALE GENOMIC DNA]</scope>
    <source>
        <strain evidence="3">CGMCC 1.10121</strain>
    </source>
</reference>
<dbReference type="EMBL" id="FODV01000022">
    <property type="protein sequence ID" value="SEP21504.1"/>
    <property type="molecule type" value="Genomic_DNA"/>
</dbReference>
<accession>A0A1H8W1P8</accession>
<proteinExistence type="predicted"/>
<dbReference type="RefSeq" id="WP_089827485.1">
    <property type="nucleotide sequence ID" value="NZ_FODV01000022.1"/>
</dbReference>
<evidence type="ECO:0000256" key="1">
    <source>
        <dbReference type="SAM" id="Phobius"/>
    </source>
</evidence>
<keyword evidence="3" id="KW-1185">Reference proteome</keyword>
<evidence type="ECO:0000313" key="3">
    <source>
        <dbReference type="Proteomes" id="UP000199126"/>
    </source>
</evidence>
<organism evidence="2 3">
    <name type="scientific">Halogranum amylolyticum</name>
    <dbReference type="NCBI Taxonomy" id="660520"/>
    <lineage>
        <taxon>Archaea</taxon>
        <taxon>Methanobacteriati</taxon>
        <taxon>Methanobacteriota</taxon>
        <taxon>Stenosarchaea group</taxon>
        <taxon>Halobacteria</taxon>
        <taxon>Halobacteriales</taxon>
        <taxon>Haloferacaceae</taxon>
    </lineage>
</organism>
<dbReference type="Proteomes" id="UP000199126">
    <property type="component" value="Unassembled WGS sequence"/>
</dbReference>
<keyword evidence="1" id="KW-0472">Membrane</keyword>
<gene>
    <name evidence="2" type="ORF">SAMN04487948_12216</name>
</gene>
<dbReference type="AlphaFoldDB" id="A0A1H8W1P8"/>
<keyword evidence="1" id="KW-1133">Transmembrane helix</keyword>
<sequence>MRRIFESDAARRSALVLVGRAPSFLAVALAGNQLAASRLWTVLALLGALSVVSVVVYRERERVVTAVDRLGT</sequence>
<keyword evidence="1" id="KW-0812">Transmembrane</keyword>
<name>A0A1H8W1P8_9EURY</name>
<feature type="transmembrane region" description="Helical" evidence="1">
    <location>
        <begin position="40"/>
        <end position="57"/>
    </location>
</feature>
<protein>
    <submittedName>
        <fullName evidence="2">Uncharacterized protein</fullName>
    </submittedName>
</protein>
<evidence type="ECO:0000313" key="2">
    <source>
        <dbReference type="EMBL" id="SEP21504.1"/>
    </source>
</evidence>